<comment type="caution">
    <text evidence="2">The sequence shown here is derived from an EMBL/GenBank/DDBJ whole genome shotgun (WGS) entry which is preliminary data.</text>
</comment>
<protein>
    <recommendedName>
        <fullName evidence="1">Phosphoadenosine phosphosulphate reductase domain-containing protein</fullName>
    </recommendedName>
</protein>
<sequence>MEYWQLRQKQSLPLAQKVRLSEVRIRQWYDYWHGQVYVAFSGGKDSTVLLHLVRSLYPNIPAVFCDTGLEYPEIKEFVKATENVVWIKPKMTFKQVIEKYGYPVVSKEQAQYIEQCQNPTPKNIISRRRRLTGIDGQGVQKKSGMISKKWLSLINAPFKVSGTCCDALKKRPFNKYAKESQRKPFIGTMACDSFLRRQSYLKHQCNMFGNKSQSRPLSVWLQDDVWSYIHANNLVYSKIYDMGEKNTGCMFCMFGIH</sequence>
<dbReference type="PANTHER" id="PTHR43196">
    <property type="entry name" value="SULFATE ADENYLYLTRANSFERASE SUBUNIT 2"/>
    <property type="match status" value="1"/>
</dbReference>
<dbReference type="Gene3D" id="3.40.50.620">
    <property type="entry name" value="HUPs"/>
    <property type="match status" value="1"/>
</dbReference>
<name>A0A0F9KZC5_9ZZZZ</name>
<gene>
    <name evidence="2" type="ORF">LCGC14_1343400</name>
</gene>
<feature type="non-terminal residue" evidence="2">
    <location>
        <position position="257"/>
    </location>
</feature>
<dbReference type="PANTHER" id="PTHR43196:SF2">
    <property type="entry name" value="PHOSPHOADENOSINE PHOSPHOSULFATE REDUCTASE"/>
    <property type="match status" value="1"/>
</dbReference>
<dbReference type="SUPFAM" id="SSF52402">
    <property type="entry name" value="Adenine nucleotide alpha hydrolases-like"/>
    <property type="match status" value="1"/>
</dbReference>
<dbReference type="InterPro" id="IPR002500">
    <property type="entry name" value="PAPS_reduct_dom"/>
</dbReference>
<accession>A0A0F9KZC5</accession>
<evidence type="ECO:0000313" key="2">
    <source>
        <dbReference type="EMBL" id="KKM80081.1"/>
    </source>
</evidence>
<proteinExistence type="predicted"/>
<dbReference type="InterPro" id="IPR014729">
    <property type="entry name" value="Rossmann-like_a/b/a_fold"/>
</dbReference>
<dbReference type="InterPro" id="IPR050128">
    <property type="entry name" value="Sulfate_adenylyltrnsfr_sub2"/>
</dbReference>
<organism evidence="2">
    <name type="scientific">marine sediment metagenome</name>
    <dbReference type="NCBI Taxonomy" id="412755"/>
    <lineage>
        <taxon>unclassified sequences</taxon>
        <taxon>metagenomes</taxon>
        <taxon>ecological metagenomes</taxon>
    </lineage>
</organism>
<evidence type="ECO:0000259" key="1">
    <source>
        <dbReference type="Pfam" id="PF01507"/>
    </source>
</evidence>
<dbReference type="Pfam" id="PF01507">
    <property type="entry name" value="PAPS_reduct"/>
    <property type="match status" value="2"/>
</dbReference>
<feature type="domain" description="Phosphoadenosine phosphosulphate reductase" evidence="1">
    <location>
        <begin position="150"/>
        <end position="252"/>
    </location>
</feature>
<dbReference type="AlphaFoldDB" id="A0A0F9KZC5"/>
<reference evidence="2" key="1">
    <citation type="journal article" date="2015" name="Nature">
        <title>Complex archaea that bridge the gap between prokaryotes and eukaryotes.</title>
        <authorList>
            <person name="Spang A."/>
            <person name="Saw J.H."/>
            <person name="Jorgensen S.L."/>
            <person name="Zaremba-Niedzwiedzka K."/>
            <person name="Martijn J."/>
            <person name="Lind A.E."/>
            <person name="van Eijk R."/>
            <person name="Schleper C."/>
            <person name="Guy L."/>
            <person name="Ettema T.J."/>
        </authorList>
    </citation>
    <scope>NUCLEOTIDE SEQUENCE</scope>
</reference>
<dbReference type="EMBL" id="LAZR01008236">
    <property type="protein sequence ID" value="KKM80081.1"/>
    <property type="molecule type" value="Genomic_DNA"/>
</dbReference>
<dbReference type="GO" id="GO:0003824">
    <property type="term" value="F:catalytic activity"/>
    <property type="evidence" value="ECO:0007669"/>
    <property type="project" value="InterPro"/>
</dbReference>
<feature type="domain" description="Phosphoadenosine phosphosulphate reductase" evidence="1">
    <location>
        <begin position="36"/>
        <end position="103"/>
    </location>
</feature>